<dbReference type="EMBL" id="MN081797">
    <property type="protein sequence ID" value="QIH29225.1"/>
    <property type="molecule type" value="Genomic_DNA"/>
</dbReference>
<evidence type="ECO:0000259" key="6">
    <source>
        <dbReference type="Pfam" id="PF00441"/>
    </source>
</evidence>
<dbReference type="GO" id="GO:0003995">
    <property type="term" value="F:acyl-CoA dehydrogenase activity"/>
    <property type="evidence" value="ECO:0007669"/>
    <property type="project" value="TreeGrafter"/>
</dbReference>
<dbReference type="SUPFAM" id="SSF56645">
    <property type="entry name" value="Acyl-CoA dehydrogenase NM domain-like"/>
    <property type="match status" value="1"/>
</dbReference>
<dbReference type="GO" id="GO:0050660">
    <property type="term" value="F:flavin adenine dinucleotide binding"/>
    <property type="evidence" value="ECO:0007669"/>
    <property type="project" value="InterPro"/>
</dbReference>
<keyword evidence="11" id="KW-1185">Reference proteome</keyword>
<dbReference type="Pfam" id="PF02771">
    <property type="entry name" value="Acyl-CoA_dh_N"/>
    <property type="match status" value="1"/>
</dbReference>
<feature type="domain" description="Acyl-CoA oxidase/dehydrogenase middle" evidence="7">
    <location>
        <begin position="126"/>
        <end position="219"/>
    </location>
</feature>
<dbReference type="FunFam" id="1.20.140.10:FF:000001">
    <property type="entry name" value="Acyl-CoA dehydrogenase"/>
    <property type="match status" value="1"/>
</dbReference>
<evidence type="ECO:0000256" key="2">
    <source>
        <dbReference type="ARBA" id="ARBA00009347"/>
    </source>
</evidence>
<keyword evidence="3" id="KW-0285">Flavoprotein</keyword>
<dbReference type="InterPro" id="IPR009100">
    <property type="entry name" value="AcylCoA_DH/oxidase_NM_dom_sf"/>
</dbReference>
<reference evidence="10 11" key="2">
    <citation type="submission" date="2020-09" db="EMBL/GenBank/DDBJ databases">
        <title>Genome sequences of Mycetohabitans spp.</title>
        <authorList>
            <person name="Carter M.E."/>
            <person name="Carpenter S.C.D."/>
            <person name="Bogdanove A.J."/>
        </authorList>
    </citation>
    <scope>NUCLEOTIDE SEQUENCE [LARGE SCALE GENOMIC DNA]</scope>
    <source>
        <strain evidence="10 11">B12</strain>
    </source>
</reference>
<evidence type="ECO:0000313" key="9">
    <source>
        <dbReference type="EMBL" id="QIH29225.1"/>
    </source>
</evidence>
<dbReference type="Gene3D" id="2.40.110.10">
    <property type="entry name" value="Butyryl-CoA Dehydrogenase, subunit A, domain 2"/>
    <property type="match status" value="1"/>
</dbReference>
<evidence type="ECO:0000256" key="5">
    <source>
        <dbReference type="ARBA" id="ARBA00023002"/>
    </source>
</evidence>
<dbReference type="InterPro" id="IPR037069">
    <property type="entry name" value="AcylCoA_DH/ox_N_sf"/>
</dbReference>
<evidence type="ECO:0000259" key="7">
    <source>
        <dbReference type="Pfam" id="PF02770"/>
    </source>
</evidence>
<evidence type="ECO:0000256" key="1">
    <source>
        <dbReference type="ARBA" id="ARBA00001974"/>
    </source>
</evidence>
<keyword evidence="5 9" id="KW-0560">Oxidoreductase</keyword>
<dbReference type="InterPro" id="IPR006091">
    <property type="entry name" value="Acyl-CoA_Oxase/DH_mid-dom"/>
</dbReference>
<dbReference type="EC" id="1.3.8.-" evidence="9"/>
<keyword evidence="4" id="KW-0274">FAD</keyword>
<name>A0A6G7BMM3_9BURK</name>
<evidence type="ECO:0000259" key="8">
    <source>
        <dbReference type="Pfam" id="PF02771"/>
    </source>
</evidence>
<dbReference type="OMA" id="YNVERMM"/>
<evidence type="ECO:0000313" key="10">
    <source>
        <dbReference type="EMBL" id="WXK39082.1"/>
    </source>
</evidence>
<dbReference type="AlphaFoldDB" id="A0A6G7BMM3"/>
<evidence type="ECO:0000256" key="4">
    <source>
        <dbReference type="ARBA" id="ARBA00022827"/>
    </source>
</evidence>
<dbReference type="FunFam" id="2.40.110.10:FF:000002">
    <property type="entry name" value="Acyl-CoA dehydrogenase fadE12"/>
    <property type="match status" value="1"/>
</dbReference>
<dbReference type="PANTHER" id="PTHR43884">
    <property type="entry name" value="ACYL-COA DEHYDROGENASE"/>
    <property type="match status" value="1"/>
</dbReference>
<dbReference type="Pfam" id="PF00441">
    <property type="entry name" value="Acyl-CoA_dh_1"/>
    <property type="match status" value="1"/>
</dbReference>
<feature type="domain" description="Acyl-CoA dehydrogenase/oxidase N-terminal" evidence="8">
    <location>
        <begin position="9"/>
        <end position="119"/>
    </location>
</feature>
<accession>A0A6G7BMM3</accession>
<dbReference type="InterPro" id="IPR013786">
    <property type="entry name" value="AcylCoA_DH/ox_N"/>
</dbReference>
<dbReference type="SUPFAM" id="SSF47203">
    <property type="entry name" value="Acyl-CoA dehydrogenase C-terminal domain-like"/>
    <property type="match status" value="1"/>
</dbReference>
<dbReference type="Pfam" id="PF02770">
    <property type="entry name" value="Acyl-CoA_dh_M"/>
    <property type="match status" value="1"/>
</dbReference>
<evidence type="ECO:0000256" key="3">
    <source>
        <dbReference type="ARBA" id="ARBA00022630"/>
    </source>
</evidence>
<evidence type="ECO:0000313" key="11">
    <source>
        <dbReference type="Proteomes" id="UP001493153"/>
    </source>
</evidence>
<dbReference type="InterPro" id="IPR046373">
    <property type="entry name" value="Acyl-CoA_Oxase/DH_mid-dom_sf"/>
</dbReference>
<comment type="similarity">
    <text evidence="2">Belongs to the acyl-CoA dehydrogenase family.</text>
</comment>
<reference evidence="9" key="1">
    <citation type="journal article" date="2019" name="ACS Chem. Biol.">
        <title>Genome Mining Reveals Endopyrroles from a Nonribosomal Peptide Assembly Line Triggered in Fungal-Bacterial Symbiosis.</title>
        <authorList>
            <person name="Niehs S.P."/>
            <person name="Dose B."/>
            <person name="Scherlach K."/>
            <person name="Pidot S.J."/>
            <person name="Stinear T.P."/>
            <person name="Hertweck C."/>
        </authorList>
    </citation>
    <scope>NUCLEOTIDE SEQUENCE</scope>
    <source>
        <strain evidence="9">HKI454</strain>
    </source>
</reference>
<dbReference type="Proteomes" id="UP001493153">
    <property type="component" value="Chromosome"/>
</dbReference>
<feature type="domain" description="Acyl-CoA dehydrogenase/oxidase C-terminal" evidence="6">
    <location>
        <begin position="231"/>
        <end position="379"/>
    </location>
</feature>
<comment type="cofactor">
    <cofactor evidence="1">
        <name>FAD</name>
        <dbReference type="ChEBI" id="CHEBI:57692"/>
    </cofactor>
</comment>
<dbReference type="InterPro" id="IPR009075">
    <property type="entry name" value="AcylCo_DH/oxidase_C"/>
</dbReference>
<dbReference type="PANTHER" id="PTHR43884:SF12">
    <property type="entry name" value="ISOVALERYL-COA DEHYDROGENASE, MITOCHONDRIAL-RELATED"/>
    <property type="match status" value="1"/>
</dbReference>
<dbReference type="InterPro" id="IPR036250">
    <property type="entry name" value="AcylCo_DH-like_C"/>
</dbReference>
<sequence length="381" mass="41303">MPNKFDERRIALREQAARFARDQLSTDIAASDRASIFHRDGWRRCAEFGLFSMALPEDRGGAGAPLSDLLAVMEGLGYGSEDLGLLFSLNAHLWTVALPLAIHGTPTQRSRFLPGLMDGSLIGANASTEDEAGSDVFSMRTQAIRDGDSYVLNGSKTYITNAPIADLCVVYATIDPTLGPLGVTAFLVETTNPGLELSPPLEKMGLRTAQMGRITLKDCRVPADAILGREGRGVKVFESAMEYERGCILATTLGAMRRHLEACITHARTRRQFGQPIGKHQAVSHRLADMKVNLDAACELVYRVGRLKDAGKDATLEAACAKLFVSEAYTKFSIDALRIYGAQGYLAETSTERGLRDAIASLLYSGTSDIQRNIIATELGL</sequence>
<organism evidence="9">
    <name type="scientific">Mycetohabitans rhizoxinica</name>
    <dbReference type="NCBI Taxonomy" id="412963"/>
    <lineage>
        <taxon>Bacteria</taxon>
        <taxon>Pseudomonadati</taxon>
        <taxon>Pseudomonadota</taxon>
        <taxon>Betaproteobacteria</taxon>
        <taxon>Burkholderiales</taxon>
        <taxon>Burkholderiaceae</taxon>
        <taxon>Mycetohabitans</taxon>
    </lineage>
</organism>
<dbReference type="Gene3D" id="1.20.140.10">
    <property type="entry name" value="Butyryl-CoA Dehydrogenase, subunit A, domain 3"/>
    <property type="match status" value="1"/>
</dbReference>
<dbReference type="EMBL" id="CP062176">
    <property type="protein sequence ID" value="WXK39082.1"/>
    <property type="molecule type" value="Genomic_DNA"/>
</dbReference>
<proteinExistence type="inferred from homology"/>
<gene>
    <name evidence="9" type="primary">epyA</name>
    <name evidence="10" type="ORF">IHE29_07205</name>
    <name evidence="9" type="ORF">RBRH_RS08120</name>
</gene>
<dbReference type="RefSeq" id="WP_013435685.1">
    <property type="nucleotide sequence ID" value="NZ_CP062176.1"/>
</dbReference>
<protein>
    <submittedName>
        <fullName evidence="10">Acyl-CoA dehydrogenase family protein</fullName>
    </submittedName>
    <submittedName>
        <fullName evidence="9">Flavoprotein desaturase PigA</fullName>
        <ecNumber evidence="9">1.3.8.-</ecNumber>
    </submittedName>
</protein>
<dbReference type="Gene3D" id="1.10.540.10">
    <property type="entry name" value="Acyl-CoA dehydrogenase/oxidase, N-terminal domain"/>
    <property type="match status" value="1"/>
</dbReference>